<dbReference type="PANTHER" id="PTHR35339:SF4">
    <property type="entry name" value="LINALOOL DEHYDRATASE_ISOMERASE DOMAIN-CONTAINING PROTEIN"/>
    <property type="match status" value="1"/>
</dbReference>
<sequence length="617" mass="70944">MIFQQQLKQNPLQTKQDFERALIELAEPVYHLMAEQKTPGRVHLSDSGSVYNVDRRDIEVFLRTLWGFGPLFSNAQKTIEYQSFFKQINQGILTGTNPNDSLYWGTLHDYDQLFVEMGALATYLIFTKDTFWSTLNATEQHYLFNWLDQINQHTIPNTNWLFFRILVNTFFETVDLLASDQQLLTDLAEIEQYYLDDGWYFDGYVNQIDYYIPFGMQYYGLLYAKLTPRKNCPYAEQFKQRGGIFAQSFKEWFTMEGVALPFGRSLAYRFAQSSYFAIAAFAGIDCLNVSIAETKYLLSKNMHHWFQQPIFTAEGYLSIGYYYPNLVVAEGYNAPGSPYWSFKNFIILAIDDEAFFWQTTPQAPTFSLKKRNPYSRMLLVHSPNQNELQAFTAGQHSHEHAHGEAKYEKFVYSTTFGFSVSKGATLEKQGAFDNTLAVSESDTHYRTVFGYKDYAIHENYVYACWQPWPNVTIKTFLIPCYPWHLRLHLIETDRDLSLICGGFSAPQDGFEIKATPNFVAYQSSKGIIGIKDLCKKLTCQVTYPEPNTNLLYSKTALVSGKTQITAGNHTLLLACLGDAQAKEVASSIHAHLEQNVLHYTYDNRDYALTLKEIVLSS</sequence>
<feature type="domain" description="DUF2264" evidence="2">
    <location>
        <begin position="392"/>
        <end position="573"/>
    </location>
</feature>
<dbReference type="Proteomes" id="UP001595969">
    <property type="component" value="Unassembled WGS sequence"/>
</dbReference>
<reference evidence="4" key="1">
    <citation type="journal article" date="2019" name="Int. J. Syst. Evol. Microbiol.">
        <title>The Global Catalogue of Microorganisms (GCM) 10K type strain sequencing project: providing services to taxonomists for standard genome sequencing and annotation.</title>
        <authorList>
            <consortium name="The Broad Institute Genomics Platform"/>
            <consortium name="The Broad Institute Genome Sequencing Center for Infectious Disease"/>
            <person name="Wu L."/>
            <person name="Ma J."/>
        </authorList>
    </citation>
    <scope>NUCLEOTIDE SEQUENCE [LARGE SCALE GENOMIC DNA]</scope>
    <source>
        <strain evidence="4">CGMCC 1.19032</strain>
    </source>
</reference>
<dbReference type="InterPro" id="IPR016624">
    <property type="entry name" value="UCP014753"/>
</dbReference>
<evidence type="ECO:0000259" key="2">
    <source>
        <dbReference type="Pfam" id="PF20938"/>
    </source>
</evidence>
<dbReference type="PANTHER" id="PTHR35339">
    <property type="entry name" value="LINALOOL DEHYDRATASE_ISOMERASE DOMAIN-CONTAINING PROTEIN"/>
    <property type="match status" value="1"/>
</dbReference>
<dbReference type="Pfam" id="PF10022">
    <property type="entry name" value="DUF2264"/>
    <property type="match status" value="1"/>
</dbReference>
<dbReference type="EMBL" id="JBHSGS010000008">
    <property type="protein sequence ID" value="MFC4718429.1"/>
    <property type="molecule type" value="Genomic_DNA"/>
</dbReference>
<dbReference type="InterPro" id="IPR049349">
    <property type="entry name" value="DUF2264_N"/>
</dbReference>
<gene>
    <name evidence="3" type="ORF">ACFO5I_01535</name>
</gene>
<keyword evidence="4" id="KW-1185">Reference proteome</keyword>
<dbReference type="InterPro" id="IPR049237">
    <property type="entry name" value="DUF2264_C"/>
</dbReference>
<evidence type="ECO:0000259" key="1">
    <source>
        <dbReference type="Pfam" id="PF10022"/>
    </source>
</evidence>
<proteinExistence type="predicted"/>
<protein>
    <submittedName>
        <fullName evidence="3">DUF2264 domain-containing protein</fullName>
    </submittedName>
</protein>
<dbReference type="RefSeq" id="WP_338031685.1">
    <property type="nucleotide sequence ID" value="NZ_JAFBFD010000032.1"/>
</dbReference>
<dbReference type="PIRSF" id="PIRSF014753">
    <property type="entry name" value="UCP014753"/>
    <property type="match status" value="1"/>
</dbReference>
<evidence type="ECO:0000313" key="3">
    <source>
        <dbReference type="EMBL" id="MFC4718429.1"/>
    </source>
</evidence>
<evidence type="ECO:0000313" key="4">
    <source>
        <dbReference type="Proteomes" id="UP001595969"/>
    </source>
</evidence>
<dbReference type="Pfam" id="PF20938">
    <property type="entry name" value="DUF2264_C"/>
    <property type="match status" value="1"/>
</dbReference>
<organism evidence="3 4">
    <name type="scientific">Enterococcus lemanii</name>
    <dbReference type="NCBI Taxonomy" id="1159752"/>
    <lineage>
        <taxon>Bacteria</taxon>
        <taxon>Bacillati</taxon>
        <taxon>Bacillota</taxon>
        <taxon>Bacilli</taxon>
        <taxon>Lactobacillales</taxon>
        <taxon>Enterococcaceae</taxon>
        <taxon>Enterococcus</taxon>
    </lineage>
</organism>
<comment type="caution">
    <text evidence="3">The sequence shown here is derived from an EMBL/GenBank/DDBJ whole genome shotgun (WGS) entry which is preliminary data.</text>
</comment>
<accession>A0ABV9MTP6</accession>
<feature type="domain" description="DUF2264" evidence="1">
    <location>
        <begin position="14"/>
        <end position="362"/>
    </location>
</feature>
<name>A0ABV9MTP6_9ENTE</name>